<evidence type="ECO:0000313" key="1">
    <source>
        <dbReference type="EMBL" id="CAH6720029.1"/>
    </source>
</evidence>
<keyword evidence="2" id="KW-1185">Reference proteome</keyword>
<accession>A0ACA9Y528</accession>
<proteinExistence type="predicted"/>
<evidence type="ECO:0000313" key="2">
    <source>
        <dbReference type="Proteomes" id="UP001152531"/>
    </source>
</evidence>
<comment type="caution">
    <text evidence="1">The sequence shown here is derived from an EMBL/GenBank/DDBJ whole genome shotgun (WGS) entry which is preliminary data.</text>
</comment>
<reference evidence="1" key="1">
    <citation type="submission" date="2022-06" db="EMBL/GenBank/DDBJ databases">
        <authorList>
            <person name="Legras J.-L."/>
            <person name="Devillers H."/>
            <person name="Grondin C."/>
        </authorList>
    </citation>
    <scope>NUCLEOTIDE SEQUENCE</scope>
    <source>
        <strain evidence="1">CLIB 1444</strain>
    </source>
</reference>
<sequence length="690" mass="81355">MKVKVKKNILRTFIAVVVIASVVQTIKIIKNFNIYGFEFEKSLNIKLNNFYVNFLHFDYDLDHDSTFQSMVEHMKTKYAGDEDFIVNINERGVDESDTFEVIEIPSFYETGHVKPLIQPYDPRFTMMMYLHRLLHKEEAIDFHWADWVDFSKLNKFIFDKKSCDQFDIKGDEELTKDSEHVLSIEDYCKDVKSGLGFQITNPPYQQTLENNEILGKSYVYSSFPPPLKMVLLGDGGDHHIEIKNNDNDIKKGLLYNKYVEDSQLGKFTEKDLLNKYDDFKKSRKSSSTKHSDISEKDYKFNAEDKIKELKDKNRNAVEETYLKALEYSVSTNDPYKYFFETKLLNKYEERWVGEHYDWRFFNGLAIGEDHQMVTLYKLIKNYLKFCHNEGIITWIAHGSLLSWYWNGLIFPWDTDIDVQMPISELHKLSERFNQSLIVEDVNSGYSKYFVDVSSSITHRKKGNGANNIDARFIDVDTGLFIDITGLAITDENKPGRYKDIEAAHCRNNHFTAINEISPLIEVHFEDQKTYIPNKFLNILDYEYNINSISDKNYKDYIYLKNLRIWVVTQKVLDYINDPKKWLLDKNPDSPNLQQRDDSHSLQKRVIGKIEKLQINKLTKNDYVNLIQDKEILQEYLITRQSTSFHTREMDSIFKGEKLHEKPPQFKLTYKKMKDFNNEVNKVIGMNNNEN</sequence>
<dbReference type="EMBL" id="CALSDN010000003">
    <property type="protein sequence ID" value="CAH6720029.1"/>
    <property type="molecule type" value="Genomic_DNA"/>
</dbReference>
<dbReference type="Proteomes" id="UP001152531">
    <property type="component" value="Unassembled WGS sequence"/>
</dbReference>
<protein>
    <submittedName>
        <fullName evidence="1">Uncharacterized protein</fullName>
    </submittedName>
</protein>
<name>A0ACA9Y528_9ASCO</name>
<gene>
    <name evidence="1" type="ORF">CLIB1444_03S02828</name>
</gene>
<organism evidence="1 2">
    <name type="scientific">[Candida] jaroonii</name>
    <dbReference type="NCBI Taxonomy" id="467808"/>
    <lineage>
        <taxon>Eukaryota</taxon>
        <taxon>Fungi</taxon>
        <taxon>Dikarya</taxon>
        <taxon>Ascomycota</taxon>
        <taxon>Saccharomycotina</taxon>
        <taxon>Pichiomycetes</taxon>
        <taxon>Debaryomycetaceae</taxon>
        <taxon>Yamadazyma</taxon>
    </lineage>
</organism>